<organism evidence="1">
    <name type="scientific">marine metagenome</name>
    <dbReference type="NCBI Taxonomy" id="408172"/>
    <lineage>
        <taxon>unclassified sequences</taxon>
        <taxon>metagenomes</taxon>
        <taxon>ecological metagenomes</taxon>
    </lineage>
</organism>
<name>A0A382ZAQ0_9ZZZZ</name>
<proteinExistence type="predicted"/>
<dbReference type="AlphaFoldDB" id="A0A382ZAQ0"/>
<evidence type="ECO:0000313" key="1">
    <source>
        <dbReference type="EMBL" id="SVD92279.1"/>
    </source>
</evidence>
<accession>A0A382ZAQ0</accession>
<protein>
    <submittedName>
        <fullName evidence="1">Uncharacterized protein</fullName>
    </submittedName>
</protein>
<sequence length="62" mass="7005">MRKFLLSFSTRCAIKPFQSNNLQGLNAPLRNLFVPGSAGVMACVHFNFNDGKFYGPFKEDDF</sequence>
<dbReference type="EMBL" id="UINC01182202">
    <property type="protein sequence ID" value="SVD92279.1"/>
    <property type="molecule type" value="Genomic_DNA"/>
</dbReference>
<gene>
    <name evidence="1" type="ORF">METZ01_LOCUS445133</name>
</gene>
<reference evidence="1" key="1">
    <citation type="submission" date="2018-05" db="EMBL/GenBank/DDBJ databases">
        <authorList>
            <person name="Lanie J.A."/>
            <person name="Ng W.-L."/>
            <person name="Kazmierczak K.M."/>
            <person name="Andrzejewski T.M."/>
            <person name="Davidsen T.M."/>
            <person name="Wayne K.J."/>
            <person name="Tettelin H."/>
            <person name="Glass J.I."/>
            <person name="Rusch D."/>
            <person name="Podicherti R."/>
            <person name="Tsui H.-C.T."/>
            <person name="Winkler M.E."/>
        </authorList>
    </citation>
    <scope>NUCLEOTIDE SEQUENCE</scope>
</reference>